<gene>
    <name evidence="3" type="ORF">NE863_15125</name>
</gene>
<evidence type="ECO:0000313" key="4">
    <source>
        <dbReference type="Proteomes" id="UP001055460"/>
    </source>
</evidence>
<dbReference type="Gene3D" id="3.40.50.410">
    <property type="entry name" value="von Willebrand factor, type A domain"/>
    <property type="match status" value="1"/>
</dbReference>
<reference evidence="3" key="1">
    <citation type="submission" date="2022-06" db="EMBL/GenBank/DDBJ databases">
        <title>Physiological and biochemical characterization and genomic elucidation of a strain of the genus Ensifer adhaerens M8 that combines arsenic oxidation and chromium reduction.</title>
        <authorList>
            <person name="Li X."/>
            <person name="Yu c."/>
        </authorList>
    </citation>
    <scope>NUCLEOTIDE SEQUENCE</scope>
    <source>
        <strain evidence="3">M8</strain>
    </source>
</reference>
<dbReference type="InterPro" id="IPR002035">
    <property type="entry name" value="VWF_A"/>
</dbReference>
<feature type="domain" description="VWFA" evidence="2">
    <location>
        <begin position="187"/>
        <end position="427"/>
    </location>
</feature>
<dbReference type="OrthoDB" id="7522752at2"/>
<dbReference type="SUPFAM" id="SSF53300">
    <property type="entry name" value="vWA-like"/>
    <property type="match status" value="1"/>
</dbReference>
<dbReference type="RefSeq" id="WP_090297915.1">
    <property type="nucleotide sequence ID" value="NZ_CP098807.1"/>
</dbReference>
<dbReference type="SMART" id="SM00327">
    <property type="entry name" value="VWA"/>
    <property type="match status" value="1"/>
</dbReference>
<protein>
    <submittedName>
        <fullName evidence="3">VWA domain-containing protein</fullName>
    </submittedName>
</protein>
<dbReference type="Pfam" id="PF00092">
    <property type="entry name" value="VWA"/>
    <property type="match status" value="1"/>
</dbReference>
<evidence type="ECO:0000313" key="3">
    <source>
        <dbReference type="EMBL" id="USJ22618.1"/>
    </source>
</evidence>
<feature type="region of interest" description="Disordered" evidence="1">
    <location>
        <begin position="93"/>
        <end position="127"/>
    </location>
</feature>
<sequence>MGRRYTVGRSFVAMLKDRGGNFGIMAALAAPLVLAAGGVAVDLATMITTKNQMQDAADAAALAAASALVANKDTLATEKAKEIALNFLKAQSGASSTDLPGGAGGSDPGTSSASAGGVTDPTETQVQPTVDIVMTTVGKSDKAFKVTIVNKQTIQLNPMTRLLGQKSVNLETVAVAESATETKNAMSMYLVLDRSGSMAFVTNVKDEKRTKCKNWTAENWGKSISETSPCMIDKITTLKSAVETLLKPLTEMDPDNKYVRVGAVSYSSSIFPEEKLAWGTTKASTYVKNLEANGGTDSSGAFAKAVTDLKLKGENDAHTASNGLTPKKYIVFMTDGANTHFEGKALTIPAAPKPEPELDKYKAQDSKSDTATLKACQDAKDAGIRVFTIAFMAPIQGKSVLSRCASSTADYKSPEDAAALVKVFGEIGATTSGKMARLTR</sequence>
<evidence type="ECO:0000256" key="1">
    <source>
        <dbReference type="SAM" id="MobiDB-lite"/>
    </source>
</evidence>
<dbReference type="CDD" id="cd00198">
    <property type="entry name" value="vWFA"/>
    <property type="match status" value="1"/>
</dbReference>
<organism evidence="3 4">
    <name type="scientific">Ensifer adhaerens</name>
    <name type="common">Sinorhizobium morelense</name>
    <dbReference type="NCBI Taxonomy" id="106592"/>
    <lineage>
        <taxon>Bacteria</taxon>
        <taxon>Pseudomonadati</taxon>
        <taxon>Pseudomonadota</taxon>
        <taxon>Alphaproteobacteria</taxon>
        <taxon>Hyphomicrobiales</taxon>
        <taxon>Rhizobiaceae</taxon>
        <taxon>Sinorhizobium/Ensifer group</taxon>
        <taxon>Ensifer</taxon>
    </lineage>
</organism>
<dbReference type="EMBL" id="CP098807">
    <property type="protein sequence ID" value="USJ22618.1"/>
    <property type="molecule type" value="Genomic_DNA"/>
</dbReference>
<dbReference type="Pfam" id="PF13400">
    <property type="entry name" value="Tad"/>
    <property type="match status" value="1"/>
</dbReference>
<dbReference type="InterPro" id="IPR028087">
    <property type="entry name" value="Tad_N"/>
</dbReference>
<dbReference type="AlphaFoldDB" id="A0A9Q8Y597"/>
<name>A0A9Q8Y597_ENSAD</name>
<dbReference type="InterPro" id="IPR036465">
    <property type="entry name" value="vWFA_dom_sf"/>
</dbReference>
<dbReference type="Proteomes" id="UP001055460">
    <property type="component" value="Chromosome"/>
</dbReference>
<proteinExistence type="predicted"/>
<accession>A0A9Q8Y597</accession>
<dbReference type="PROSITE" id="PS50234">
    <property type="entry name" value="VWFA"/>
    <property type="match status" value="1"/>
</dbReference>
<evidence type="ECO:0000259" key="2">
    <source>
        <dbReference type="PROSITE" id="PS50234"/>
    </source>
</evidence>